<evidence type="ECO:0000313" key="3">
    <source>
        <dbReference type="EMBL" id="KAF2817660.1"/>
    </source>
</evidence>
<dbReference type="PANTHER" id="PTHR47332:SF2">
    <property type="entry name" value="SET-6"/>
    <property type="match status" value="1"/>
</dbReference>
<dbReference type="PROSITE" id="PS50280">
    <property type="entry name" value="SET"/>
    <property type="match status" value="1"/>
</dbReference>
<protein>
    <submittedName>
        <fullName evidence="3 5">SET domain-containing protein</fullName>
    </submittedName>
</protein>
<name>A0A6A6Z9F1_9PEZI</name>
<reference evidence="5" key="3">
    <citation type="submission" date="2025-04" db="UniProtKB">
        <authorList>
            <consortium name="RefSeq"/>
        </authorList>
    </citation>
    <scope>IDENTIFICATION</scope>
    <source>
        <strain evidence="5">CBS 304.34</strain>
    </source>
</reference>
<organism evidence="3">
    <name type="scientific">Mytilinidion resinicola</name>
    <dbReference type="NCBI Taxonomy" id="574789"/>
    <lineage>
        <taxon>Eukaryota</taxon>
        <taxon>Fungi</taxon>
        <taxon>Dikarya</taxon>
        <taxon>Ascomycota</taxon>
        <taxon>Pezizomycotina</taxon>
        <taxon>Dothideomycetes</taxon>
        <taxon>Pleosporomycetidae</taxon>
        <taxon>Mytilinidiales</taxon>
        <taxon>Mytilinidiaceae</taxon>
        <taxon>Mytilinidion</taxon>
    </lineage>
</organism>
<dbReference type="Pfam" id="PF00856">
    <property type="entry name" value="SET"/>
    <property type="match status" value="1"/>
</dbReference>
<dbReference type="OrthoDB" id="265717at2759"/>
<evidence type="ECO:0000259" key="2">
    <source>
        <dbReference type="PROSITE" id="PS50280"/>
    </source>
</evidence>
<accession>A0A6A6Z9F1</accession>
<dbReference type="GeneID" id="54467312"/>
<sequence>MSSSVINAAGGGASEAASVKAPEDQDFYEVKHTQKGYGAYALKPIKRGTRILAEHPLLRINHRAYFKADVEAAFAKLSPEDQKRYFELHSAHGQNPAHLPQGVDASLPAKERQRIAEEHEARISKEASVASIFRTNCMDITKGAAVFYHNARFNHSCNSNAYFFWNEKIDMETIHAIKDIEAGDEITLCYIDPYQDQARRRWEFQHWGFACDCPACGDISIPDSFASKSADNRYRLNELEEMTSAFRFSPEIMLSNSRMVADMLEMAKLHLVEGFYNHALAKIYRDIGLMCEARNDLKHAAAAISKGSEVVEICCGTDGKEWVEIRDMAVRLDMEATALNGGVTEPKLSSKLSS</sequence>
<evidence type="ECO:0000313" key="4">
    <source>
        <dbReference type="Proteomes" id="UP000504636"/>
    </source>
</evidence>
<dbReference type="SMART" id="SM00317">
    <property type="entry name" value="SET"/>
    <property type="match status" value="1"/>
</dbReference>
<dbReference type="PANTHER" id="PTHR47332">
    <property type="entry name" value="SET DOMAIN-CONTAINING PROTEIN 5"/>
    <property type="match status" value="1"/>
</dbReference>
<dbReference type="EMBL" id="MU003692">
    <property type="protein sequence ID" value="KAF2817660.1"/>
    <property type="molecule type" value="Genomic_DNA"/>
</dbReference>
<feature type="domain" description="SET" evidence="2">
    <location>
        <begin position="25"/>
        <end position="191"/>
    </location>
</feature>
<dbReference type="InterPro" id="IPR046341">
    <property type="entry name" value="SET_dom_sf"/>
</dbReference>
<keyword evidence="4" id="KW-1185">Reference proteome</keyword>
<dbReference type="CDD" id="cd20071">
    <property type="entry name" value="SET_SMYD"/>
    <property type="match status" value="1"/>
</dbReference>
<feature type="region of interest" description="Disordered" evidence="1">
    <location>
        <begin position="1"/>
        <end position="21"/>
    </location>
</feature>
<dbReference type="AlphaFoldDB" id="A0A6A6Z9F1"/>
<gene>
    <name evidence="3 5" type="ORF">BDZ99DRAFT_530697</name>
</gene>
<dbReference type="InterPro" id="IPR053185">
    <property type="entry name" value="SET_domain_protein"/>
</dbReference>
<dbReference type="RefSeq" id="XP_033584624.1">
    <property type="nucleotide sequence ID" value="XM_033726419.1"/>
</dbReference>
<evidence type="ECO:0000256" key="1">
    <source>
        <dbReference type="SAM" id="MobiDB-lite"/>
    </source>
</evidence>
<proteinExistence type="predicted"/>
<dbReference type="Proteomes" id="UP000504636">
    <property type="component" value="Unplaced"/>
</dbReference>
<reference evidence="3 5" key="1">
    <citation type="journal article" date="2020" name="Stud. Mycol.">
        <title>101 Dothideomycetes genomes: a test case for predicting lifestyles and emergence of pathogens.</title>
        <authorList>
            <person name="Haridas S."/>
            <person name="Albert R."/>
            <person name="Binder M."/>
            <person name="Bloem J."/>
            <person name="Labutti K."/>
            <person name="Salamov A."/>
            <person name="Andreopoulos B."/>
            <person name="Baker S."/>
            <person name="Barry K."/>
            <person name="Bills G."/>
            <person name="Bluhm B."/>
            <person name="Cannon C."/>
            <person name="Castanera R."/>
            <person name="Culley D."/>
            <person name="Daum C."/>
            <person name="Ezra D."/>
            <person name="Gonzalez J."/>
            <person name="Henrissat B."/>
            <person name="Kuo A."/>
            <person name="Liang C."/>
            <person name="Lipzen A."/>
            <person name="Lutzoni F."/>
            <person name="Magnuson J."/>
            <person name="Mondo S."/>
            <person name="Nolan M."/>
            <person name="Ohm R."/>
            <person name="Pangilinan J."/>
            <person name="Park H.-J."/>
            <person name="Ramirez L."/>
            <person name="Alfaro M."/>
            <person name="Sun H."/>
            <person name="Tritt A."/>
            <person name="Yoshinaga Y."/>
            <person name="Zwiers L.-H."/>
            <person name="Turgeon B."/>
            <person name="Goodwin S."/>
            <person name="Spatafora J."/>
            <person name="Crous P."/>
            <person name="Grigoriev I."/>
        </authorList>
    </citation>
    <scope>NUCLEOTIDE SEQUENCE</scope>
    <source>
        <strain evidence="3 5">CBS 304.34</strain>
    </source>
</reference>
<dbReference type="InterPro" id="IPR001214">
    <property type="entry name" value="SET_dom"/>
</dbReference>
<dbReference type="SUPFAM" id="SSF82199">
    <property type="entry name" value="SET domain"/>
    <property type="match status" value="1"/>
</dbReference>
<dbReference type="Gene3D" id="2.170.270.10">
    <property type="entry name" value="SET domain"/>
    <property type="match status" value="1"/>
</dbReference>
<evidence type="ECO:0000313" key="5">
    <source>
        <dbReference type="RefSeq" id="XP_033584624.1"/>
    </source>
</evidence>
<reference evidence="5" key="2">
    <citation type="submission" date="2020-04" db="EMBL/GenBank/DDBJ databases">
        <authorList>
            <consortium name="NCBI Genome Project"/>
        </authorList>
    </citation>
    <scope>NUCLEOTIDE SEQUENCE</scope>
    <source>
        <strain evidence="5">CBS 304.34</strain>
    </source>
</reference>